<dbReference type="SUPFAM" id="SSF55729">
    <property type="entry name" value="Acyl-CoA N-acyltransferases (Nat)"/>
    <property type="match status" value="1"/>
</dbReference>
<dbReference type="STRING" id="417292.SAMN05421806_12249"/>
<dbReference type="EMBL" id="FNFF01000022">
    <property type="protein sequence ID" value="SDL21918.1"/>
    <property type="molecule type" value="Genomic_DNA"/>
</dbReference>
<proteinExistence type="predicted"/>
<dbReference type="Proteomes" id="UP000199155">
    <property type="component" value="Unassembled WGS sequence"/>
</dbReference>
<dbReference type="InterPro" id="IPR051531">
    <property type="entry name" value="N-acetyltransferase"/>
</dbReference>
<dbReference type="InterPro" id="IPR016181">
    <property type="entry name" value="Acyl_CoA_acyltransferase"/>
</dbReference>
<dbReference type="PANTHER" id="PTHR43792:SF1">
    <property type="entry name" value="N-ACETYLTRANSFERASE DOMAIN-CONTAINING PROTEIN"/>
    <property type="match status" value="1"/>
</dbReference>
<protein>
    <submittedName>
        <fullName evidence="2">Protein N-acetyltransferase, RimJ/RimL family</fullName>
    </submittedName>
</protein>
<dbReference type="Gene3D" id="3.40.630.30">
    <property type="match status" value="1"/>
</dbReference>
<evidence type="ECO:0000313" key="2">
    <source>
        <dbReference type="EMBL" id="SDL21918.1"/>
    </source>
</evidence>
<name>A0A1G9I9K3_9ACTN</name>
<dbReference type="OrthoDB" id="3533156at2"/>
<evidence type="ECO:0000313" key="3">
    <source>
        <dbReference type="Proteomes" id="UP000199155"/>
    </source>
</evidence>
<dbReference type="PROSITE" id="PS51186">
    <property type="entry name" value="GNAT"/>
    <property type="match status" value="1"/>
</dbReference>
<gene>
    <name evidence="2" type="ORF">SAMN05421806_12249</name>
</gene>
<evidence type="ECO:0000259" key="1">
    <source>
        <dbReference type="PROSITE" id="PS51186"/>
    </source>
</evidence>
<organism evidence="2 3">
    <name type="scientific">Streptomyces indicus</name>
    <dbReference type="NCBI Taxonomy" id="417292"/>
    <lineage>
        <taxon>Bacteria</taxon>
        <taxon>Bacillati</taxon>
        <taxon>Actinomycetota</taxon>
        <taxon>Actinomycetes</taxon>
        <taxon>Kitasatosporales</taxon>
        <taxon>Streptomycetaceae</taxon>
        <taxon>Streptomyces</taxon>
    </lineage>
</organism>
<dbReference type="Pfam" id="PF13302">
    <property type="entry name" value="Acetyltransf_3"/>
    <property type="match status" value="1"/>
</dbReference>
<keyword evidence="2" id="KW-0808">Transferase</keyword>
<dbReference type="PANTHER" id="PTHR43792">
    <property type="entry name" value="GNAT FAMILY, PUTATIVE (AFU_ORTHOLOGUE AFUA_3G00765)-RELATED-RELATED"/>
    <property type="match status" value="1"/>
</dbReference>
<feature type="domain" description="N-acetyltransferase" evidence="1">
    <location>
        <begin position="17"/>
        <end position="174"/>
    </location>
</feature>
<dbReference type="AlphaFoldDB" id="A0A1G9I9K3"/>
<sequence length="194" mass="21427">MEGAKGVTVRRIETERLVLRRWREEDVAAMAAVNADPEVMRWIGDGAVRDEAATRSAIEAVERAWEHEGFGLFAVEVREGGRFAGFTGLAVPHFLPEVLPAVEIGWRLGREFWGKGYATEAARAALRFGFVDRGLNQILSISQPQNTASERIMAKLGMRLLHETVDPSAGRTARVHGLSRAEYEAGERRTGARG</sequence>
<reference evidence="2 3" key="1">
    <citation type="submission" date="2016-10" db="EMBL/GenBank/DDBJ databases">
        <authorList>
            <person name="de Groot N.N."/>
        </authorList>
    </citation>
    <scope>NUCLEOTIDE SEQUENCE [LARGE SCALE GENOMIC DNA]</scope>
    <source>
        <strain evidence="2 3">CGMCC 4.5727</strain>
    </source>
</reference>
<keyword evidence="3" id="KW-1185">Reference proteome</keyword>
<dbReference type="GO" id="GO:0016747">
    <property type="term" value="F:acyltransferase activity, transferring groups other than amino-acyl groups"/>
    <property type="evidence" value="ECO:0007669"/>
    <property type="project" value="InterPro"/>
</dbReference>
<dbReference type="InterPro" id="IPR000182">
    <property type="entry name" value="GNAT_dom"/>
</dbReference>
<accession>A0A1G9I9K3</accession>